<reference evidence="1 2" key="1">
    <citation type="submission" date="2018-06" db="EMBL/GenBank/DDBJ databases">
        <authorList>
            <consortium name="PulseNet: The National Subtyping Network for Foodborne Disease Surveillance"/>
            <person name="Tarr C.L."/>
            <person name="Trees E."/>
            <person name="Katz L.S."/>
            <person name="Carleton-Romer H.A."/>
            <person name="Stroika S."/>
            <person name="Kucerova Z."/>
            <person name="Roache K.F."/>
            <person name="Sabol A.L."/>
            <person name="Besser J."/>
            <person name="Gerner-Smidt P."/>
        </authorList>
    </citation>
    <scope>NUCLEOTIDE SEQUENCE [LARGE SCALE GENOMIC DNA]</scope>
    <source>
        <strain evidence="1 2">PNUSAL000134</strain>
    </source>
</reference>
<dbReference type="Proteomes" id="UP000336166">
    <property type="component" value="Unassembled WGS sequence"/>
</dbReference>
<evidence type="ECO:0000313" key="2">
    <source>
        <dbReference type="Proteomes" id="UP000336166"/>
    </source>
</evidence>
<protein>
    <submittedName>
        <fullName evidence="1">Uncharacterized protein</fullName>
    </submittedName>
</protein>
<name>A0AAN3BCN0_LISMN</name>
<gene>
    <name evidence="1" type="ORF">Y261_15055</name>
</gene>
<dbReference type="EMBL" id="AAAREG010000031">
    <property type="protein sequence ID" value="EAE2355654.1"/>
    <property type="molecule type" value="Genomic_DNA"/>
</dbReference>
<dbReference type="AlphaFoldDB" id="A0AAN3BCN0"/>
<organism evidence="1 2">
    <name type="scientific">Listeria monocytogenes</name>
    <dbReference type="NCBI Taxonomy" id="1639"/>
    <lineage>
        <taxon>Bacteria</taxon>
        <taxon>Bacillati</taxon>
        <taxon>Bacillota</taxon>
        <taxon>Bacilli</taxon>
        <taxon>Bacillales</taxon>
        <taxon>Listeriaceae</taxon>
        <taxon>Listeria</taxon>
    </lineage>
</organism>
<comment type="caution">
    <text evidence="1">The sequence shown here is derived from an EMBL/GenBank/DDBJ whole genome shotgun (WGS) entry which is preliminary data.</text>
</comment>
<accession>A0AAN3BCN0</accession>
<evidence type="ECO:0000313" key="1">
    <source>
        <dbReference type="EMBL" id="EAE2355654.1"/>
    </source>
</evidence>
<proteinExistence type="predicted"/>
<sequence>MSDLFNNHSYLSHVLKHEQLPIYITQEFNFFRCVNVSDWVYGKTISALHAGNLRDNDNKGRYSKLFPNEKISYWADSKSTALSEIKKHGGNKNYLTFHAYDDLSSTFPTLINNQQLFIADGRELNFHTILLKIENDKKLTDEETKLVDLIKKEEPDCLAYQSIADKEGVNFLFFGKGFKKLALRKVQLYLGENKSKNNKSIHCAVSSDYMPIIESYGIYFEPVVKIKTDPTYKNTEEYQLRNTNYKNSRNRFRKK</sequence>